<accession>A0A452QPB5</accession>
<protein>
    <submittedName>
        <fullName evidence="1">Uncharacterized protein</fullName>
    </submittedName>
</protein>
<keyword evidence="2" id="KW-1185">Reference proteome</keyword>
<evidence type="ECO:0000313" key="2">
    <source>
        <dbReference type="Proteomes" id="UP000291022"/>
    </source>
</evidence>
<dbReference type="Ensembl" id="ENSUAMT00000008264.1">
    <property type="protein sequence ID" value="ENSUAMP00000007297.1"/>
    <property type="gene ID" value="ENSUAMG00000006350.1"/>
</dbReference>
<name>A0A452QPB5_URSAM</name>
<reference evidence="1" key="2">
    <citation type="submission" date="2025-08" db="UniProtKB">
        <authorList>
            <consortium name="Ensembl"/>
        </authorList>
    </citation>
    <scope>IDENTIFICATION</scope>
</reference>
<dbReference type="AlphaFoldDB" id="A0A452QPB5"/>
<dbReference type="Proteomes" id="UP000291022">
    <property type="component" value="Unassembled WGS sequence"/>
</dbReference>
<proteinExistence type="predicted"/>
<sequence length="63" mass="7435">MYGIICIFTSQKINSLFTQRQTQLTFGYISFQSLFLCMCEMTQFLPFHRPILQLKYIAVICSQ</sequence>
<organism evidence="1 2">
    <name type="scientific">Ursus americanus</name>
    <name type="common">American black bear</name>
    <name type="synonym">Euarctos americanus</name>
    <dbReference type="NCBI Taxonomy" id="9643"/>
    <lineage>
        <taxon>Eukaryota</taxon>
        <taxon>Metazoa</taxon>
        <taxon>Chordata</taxon>
        <taxon>Craniata</taxon>
        <taxon>Vertebrata</taxon>
        <taxon>Euteleostomi</taxon>
        <taxon>Mammalia</taxon>
        <taxon>Eutheria</taxon>
        <taxon>Laurasiatheria</taxon>
        <taxon>Carnivora</taxon>
        <taxon>Caniformia</taxon>
        <taxon>Ursidae</taxon>
        <taxon>Ursus</taxon>
    </lineage>
</organism>
<reference evidence="1" key="3">
    <citation type="submission" date="2025-09" db="UniProtKB">
        <authorList>
            <consortium name="Ensembl"/>
        </authorList>
    </citation>
    <scope>IDENTIFICATION</scope>
</reference>
<evidence type="ECO:0000313" key="1">
    <source>
        <dbReference type="Ensembl" id="ENSUAMP00000007297.1"/>
    </source>
</evidence>
<reference evidence="2" key="1">
    <citation type="submission" date="2016-06" db="EMBL/GenBank/DDBJ databases">
        <title>De novo assembly and RNA-Seq shows season-dependent expression and editing in black bear kidneys.</title>
        <authorList>
            <person name="Korstanje R."/>
            <person name="Srivastava A."/>
            <person name="Sarsani V.K."/>
            <person name="Sheehan S.M."/>
            <person name="Seger R.L."/>
            <person name="Barter M.E."/>
            <person name="Lindqvist C."/>
            <person name="Brody L.C."/>
            <person name="Mullikin J.C."/>
        </authorList>
    </citation>
    <scope>NUCLEOTIDE SEQUENCE [LARGE SCALE GENOMIC DNA]</scope>
</reference>